<dbReference type="EMBL" id="LT599585">
    <property type="protein sequence ID" value="SBW85395.1"/>
    <property type="molecule type" value="Genomic_DNA"/>
</dbReference>
<dbReference type="PANTHER" id="PTHR33525">
    <property type="match status" value="1"/>
</dbReference>
<dbReference type="GO" id="GO:0016301">
    <property type="term" value="F:kinase activity"/>
    <property type="evidence" value="ECO:0007669"/>
    <property type="project" value="UniProtKB-KW"/>
</dbReference>
<dbReference type="InterPro" id="IPR052340">
    <property type="entry name" value="RNase_Y/CdgJ"/>
</dbReference>
<evidence type="ECO:0000313" key="3">
    <source>
        <dbReference type="Proteomes" id="UP000245431"/>
    </source>
</evidence>
<keyword evidence="2" id="KW-0614">Plasmid</keyword>
<dbReference type="PANTHER" id="PTHR33525:SF6">
    <property type="entry name" value="HDOD DOMAIN-CONTAINING PROTEIN"/>
    <property type="match status" value="1"/>
</dbReference>
<gene>
    <name evidence="2" type="ORF">PVE_P0357</name>
</gene>
<evidence type="ECO:0000259" key="1">
    <source>
        <dbReference type="PROSITE" id="PS51833"/>
    </source>
</evidence>
<dbReference type="AlphaFoldDB" id="A0A1D3KAY3"/>
<keyword evidence="2" id="KW-0418">Kinase</keyword>
<dbReference type="InterPro" id="IPR013976">
    <property type="entry name" value="HDOD"/>
</dbReference>
<dbReference type="Gene3D" id="1.10.3210.10">
    <property type="entry name" value="Hypothetical protein af1432"/>
    <property type="match status" value="1"/>
</dbReference>
<dbReference type="Pfam" id="PF08668">
    <property type="entry name" value="HDOD"/>
    <property type="match status" value="1"/>
</dbReference>
<sequence length="272" mass="29888">MRNLERIFKRPAALPSISTVVLDLYEMTKDSAVPLPSIAKNISADQVLAAKVLRTANSAYFGRSGSVSRLEDAISTIGIHTLRTTIITNGLMKAIPATQGIDMPAYWKMGLHTAFMASHLAAQNDHDRDEAFTTGLMQGLGVLLIHLVMPDEAKVVIQHVAPLDFMNRREIEKDLLGFDNAEVGAELLKRWKFPASIQKALLTYSNVEPLPDKLGQLLSVSSAFAFSVVSGLDESSVTERIDPNVILRLGLTQDWWAVSRDRVSASVNFMIV</sequence>
<geneLocation type="plasmid" evidence="3">
    <name>pve_Plasmid</name>
</geneLocation>
<proteinExistence type="predicted"/>
<dbReference type="SUPFAM" id="SSF109604">
    <property type="entry name" value="HD-domain/PDEase-like"/>
    <property type="match status" value="1"/>
</dbReference>
<dbReference type="PROSITE" id="PS51833">
    <property type="entry name" value="HDOD"/>
    <property type="match status" value="1"/>
</dbReference>
<keyword evidence="2" id="KW-0808">Transferase</keyword>
<accession>A0A1D3KAY3</accession>
<dbReference type="Proteomes" id="UP000245431">
    <property type="component" value="Plasmid PVE_plasmid"/>
</dbReference>
<name>A0A1D3KAY3_PSEVE</name>
<reference evidence="3" key="1">
    <citation type="submission" date="2016-07" db="EMBL/GenBank/DDBJ databases">
        <authorList>
            <person name="Florea S."/>
            <person name="Webb J.S."/>
            <person name="Jaromczyk J."/>
            <person name="Schardl C.L."/>
        </authorList>
    </citation>
    <scope>NUCLEOTIDE SEQUENCE [LARGE SCALE GENOMIC DNA]</scope>
    <source>
        <strain evidence="3">1YdBTEX2</strain>
        <plasmid evidence="3">Plasmid pve_Plasmid</plasmid>
    </source>
</reference>
<protein>
    <submittedName>
        <fullName evidence="2">Histidine kinase</fullName>
    </submittedName>
</protein>
<feature type="domain" description="HDOD" evidence="1">
    <location>
        <begin position="14"/>
        <end position="207"/>
    </location>
</feature>
<evidence type="ECO:0000313" key="2">
    <source>
        <dbReference type="EMBL" id="SBW85395.1"/>
    </source>
</evidence>
<organism evidence="2 3">
    <name type="scientific">Pseudomonas veronii 1YdBTEX2</name>
    <dbReference type="NCBI Taxonomy" id="1295141"/>
    <lineage>
        <taxon>Bacteria</taxon>
        <taxon>Pseudomonadati</taxon>
        <taxon>Pseudomonadota</taxon>
        <taxon>Gammaproteobacteria</taxon>
        <taxon>Pseudomonadales</taxon>
        <taxon>Pseudomonadaceae</taxon>
        <taxon>Pseudomonas</taxon>
    </lineage>
</organism>